<name>A0A285VRF9_9MICO</name>
<keyword evidence="3" id="KW-1185">Reference proteome</keyword>
<dbReference type="Gene3D" id="1.10.3300.10">
    <property type="entry name" value="Jann2411-like domain"/>
    <property type="match status" value="1"/>
</dbReference>
<dbReference type="PANTHER" id="PTHR35525">
    <property type="entry name" value="BLL6575 PROTEIN"/>
    <property type="match status" value="1"/>
</dbReference>
<dbReference type="RefSeq" id="WP_097188616.1">
    <property type="nucleotide sequence ID" value="NZ_OBQK01000008.1"/>
</dbReference>
<dbReference type="Pfam" id="PF07336">
    <property type="entry name" value="ABATE"/>
    <property type="match status" value="1"/>
</dbReference>
<protein>
    <submittedName>
        <fullName evidence="2">Conserved protein containing a Zn-ribbon-like motif, possibly RNA-binding</fullName>
    </submittedName>
</protein>
<evidence type="ECO:0000313" key="3">
    <source>
        <dbReference type="Proteomes" id="UP000219688"/>
    </source>
</evidence>
<gene>
    <name evidence="2" type="ORF">SAMN05421879_10872</name>
</gene>
<sequence length="185" mass="20622">MHFTHDTEIALQGAAGLVNTSARRPGDVEELATVDDLDAFVRAWRWSGRRARDRAELTEVRDLRPRLAAFWELDEEGFAAQCNTLLAEAGALPRLVNHDDFGWHLHATPDDAPLATRMAVEAAMAFADVLRAGELRRLRTCEAEDCEDVHVDLSRNRSRRFCSTTCGNRMAAAAYRERQAAGGED</sequence>
<organism evidence="2 3">
    <name type="scientific">Ornithinimicrobium cerasi</name>
    <dbReference type="NCBI Taxonomy" id="2248773"/>
    <lineage>
        <taxon>Bacteria</taxon>
        <taxon>Bacillati</taxon>
        <taxon>Actinomycetota</taxon>
        <taxon>Actinomycetes</taxon>
        <taxon>Micrococcales</taxon>
        <taxon>Ornithinimicrobiaceae</taxon>
        <taxon>Ornithinimicrobium</taxon>
    </lineage>
</organism>
<dbReference type="InterPro" id="IPR023286">
    <property type="entry name" value="ABATE_dom_sf"/>
</dbReference>
<dbReference type="PANTHER" id="PTHR35525:SF3">
    <property type="entry name" value="BLL6575 PROTEIN"/>
    <property type="match status" value="1"/>
</dbReference>
<accession>A0A285VRF9</accession>
<dbReference type="SUPFAM" id="SSF160904">
    <property type="entry name" value="Jann2411-like"/>
    <property type="match status" value="1"/>
</dbReference>
<feature type="domain" description="Zinc finger CGNR" evidence="1">
    <location>
        <begin position="137"/>
        <end position="179"/>
    </location>
</feature>
<reference evidence="3" key="1">
    <citation type="submission" date="2017-08" db="EMBL/GenBank/DDBJ databases">
        <authorList>
            <person name="Varghese N."/>
            <person name="Submissions S."/>
        </authorList>
    </citation>
    <scope>NUCLEOTIDE SEQUENCE [LARGE SCALE GENOMIC DNA]</scope>
    <source>
        <strain evidence="3">USBA17B2</strain>
    </source>
</reference>
<dbReference type="Pfam" id="PF11706">
    <property type="entry name" value="zf-CGNR"/>
    <property type="match status" value="1"/>
</dbReference>
<dbReference type="EMBL" id="OBQK01000008">
    <property type="protein sequence ID" value="SOC56639.1"/>
    <property type="molecule type" value="Genomic_DNA"/>
</dbReference>
<dbReference type="InterPro" id="IPR010852">
    <property type="entry name" value="ABATE"/>
</dbReference>
<evidence type="ECO:0000259" key="1">
    <source>
        <dbReference type="Pfam" id="PF11706"/>
    </source>
</evidence>
<dbReference type="AlphaFoldDB" id="A0A285VRF9"/>
<proteinExistence type="predicted"/>
<dbReference type="Proteomes" id="UP000219688">
    <property type="component" value="Unassembled WGS sequence"/>
</dbReference>
<dbReference type="InterPro" id="IPR021005">
    <property type="entry name" value="Znf_CGNR"/>
</dbReference>
<evidence type="ECO:0000313" key="2">
    <source>
        <dbReference type="EMBL" id="SOC56639.1"/>
    </source>
</evidence>